<evidence type="ECO:0000256" key="1">
    <source>
        <dbReference type="ARBA" id="ARBA00006096"/>
    </source>
</evidence>
<dbReference type="EC" id="3.4.16.4" evidence="3"/>
<dbReference type="PRINTS" id="PR00922">
    <property type="entry name" value="DADACBPTASE3"/>
</dbReference>
<dbReference type="InterPro" id="IPR000667">
    <property type="entry name" value="Peptidase_S13"/>
</dbReference>
<name>A0ABU3BNE0_9BACT</name>
<evidence type="ECO:0000313" key="3">
    <source>
        <dbReference type="EMBL" id="MDT0630740.1"/>
    </source>
</evidence>
<dbReference type="NCBIfam" id="TIGR00666">
    <property type="entry name" value="PBP4"/>
    <property type="match status" value="1"/>
</dbReference>
<dbReference type="Pfam" id="PF02113">
    <property type="entry name" value="Peptidase_S13"/>
    <property type="match status" value="1"/>
</dbReference>
<keyword evidence="3" id="KW-0121">Carboxypeptidase</keyword>
<evidence type="ECO:0000313" key="4">
    <source>
        <dbReference type="Proteomes" id="UP001267426"/>
    </source>
</evidence>
<sequence length="491" mass="51828">MPTPLLRPARLLAVLVLAVAGVWLVPRPSLADADGQEAQIRSAIDEVLADPDLPTAFWGVVVRDARTGRIVLSRNAEKRFLPASNLKILTTATALDALGPDHRYTTRLYHLGTVSEDGTLAGDLVVRGSGDPTFGSDGRGDPLEDWAEALAEAGVRRVTGRIVGDDDAFEDARYGEGWDVTHIATESYAPAAGGLVWNDNLVGIQIAGTSAGQPVRFESDPPGFVTLRGDVRTGGRGRMDVERTLGTDEFVLRGVVPTGYRGTLQVPVANPTLYAVYGLADRLREAGVDVSAADLVDVDDLDGGLDYGDAEPLRVSVSPPLREIVEQINRESDNLYAEQVFRTLGGGTVRAAEDRVQAFVTEAGADGDALSIADGSGLSRKDLVTPDALAAVLRAMRSHPAQRAFLRSLPEGGGSGSTLRNRLGGVGVRAKTGSLQAVRCLAGYVDGPDGTPYVFVLMANNYTTRGGQIAAAQDRIVRAIAAGGRLPADEE</sequence>
<comment type="caution">
    <text evidence="3">The sequence shown here is derived from an EMBL/GenBank/DDBJ whole genome shotgun (WGS) entry which is preliminary data.</text>
</comment>
<dbReference type="PANTHER" id="PTHR30023">
    <property type="entry name" value="D-ALANYL-D-ALANINE CARBOXYPEPTIDASE"/>
    <property type="match status" value="1"/>
</dbReference>
<comment type="similarity">
    <text evidence="1">Belongs to the peptidase S13 family.</text>
</comment>
<dbReference type="EMBL" id="JAVRHT010000004">
    <property type="protein sequence ID" value="MDT0630740.1"/>
    <property type="molecule type" value="Genomic_DNA"/>
</dbReference>
<accession>A0ABU3BNE0</accession>
<reference evidence="3 4" key="1">
    <citation type="submission" date="2023-09" db="EMBL/GenBank/DDBJ databases">
        <authorList>
            <person name="Rey-Velasco X."/>
        </authorList>
    </citation>
    <scope>NUCLEOTIDE SEQUENCE [LARGE SCALE GENOMIC DNA]</scope>
    <source>
        <strain evidence="3 4">F394</strain>
    </source>
</reference>
<evidence type="ECO:0000256" key="2">
    <source>
        <dbReference type="ARBA" id="ARBA00022801"/>
    </source>
</evidence>
<dbReference type="Gene3D" id="3.40.710.10">
    <property type="entry name" value="DD-peptidase/beta-lactamase superfamily"/>
    <property type="match status" value="2"/>
</dbReference>
<dbReference type="Proteomes" id="UP001267426">
    <property type="component" value="Unassembled WGS sequence"/>
</dbReference>
<dbReference type="RefSeq" id="WP_311662059.1">
    <property type="nucleotide sequence ID" value="NZ_JAVRHT010000004.1"/>
</dbReference>
<keyword evidence="4" id="KW-1185">Reference proteome</keyword>
<proteinExistence type="inferred from homology"/>
<protein>
    <submittedName>
        <fullName evidence="3">D-alanyl-D-alanine carboxypeptidase/D-alanyl-D-alanine-endopeptidase</fullName>
        <ecNumber evidence="3">3.4.16.4</ecNumber>
    </submittedName>
</protein>
<keyword evidence="2 3" id="KW-0378">Hydrolase</keyword>
<dbReference type="SUPFAM" id="SSF56601">
    <property type="entry name" value="beta-lactamase/transpeptidase-like"/>
    <property type="match status" value="1"/>
</dbReference>
<gene>
    <name evidence="3" type="primary">dacB</name>
    <name evidence="3" type="ORF">RM540_03180</name>
</gene>
<dbReference type="InterPro" id="IPR012338">
    <property type="entry name" value="Beta-lactam/transpept-like"/>
</dbReference>
<organism evidence="3 4">
    <name type="scientific">Rubrivirga litoralis</name>
    <dbReference type="NCBI Taxonomy" id="3075598"/>
    <lineage>
        <taxon>Bacteria</taxon>
        <taxon>Pseudomonadati</taxon>
        <taxon>Rhodothermota</taxon>
        <taxon>Rhodothermia</taxon>
        <taxon>Rhodothermales</taxon>
        <taxon>Rubricoccaceae</taxon>
        <taxon>Rubrivirga</taxon>
    </lineage>
</organism>
<keyword evidence="3" id="KW-0645">Protease</keyword>
<dbReference type="GO" id="GO:0009002">
    <property type="term" value="F:serine-type D-Ala-D-Ala carboxypeptidase activity"/>
    <property type="evidence" value="ECO:0007669"/>
    <property type="project" value="UniProtKB-EC"/>
</dbReference>
<dbReference type="PANTHER" id="PTHR30023:SF0">
    <property type="entry name" value="PENICILLIN-SENSITIVE CARBOXYPEPTIDASE A"/>
    <property type="match status" value="1"/>
</dbReference>